<dbReference type="GO" id="GO:0140662">
    <property type="term" value="F:ATP-dependent protein folding chaperone"/>
    <property type="evidence" value="ECO:0007669"/>
    <property type="project" value="InterPro"/>
</dbReference>
<evidence type="ECO:0000256" key="2">
    <source>
        <dbReference type="ARBA" id="ARBA00022741"/>
    </source>
</evidence>
<accession>A0A5M6ITR9</accession>
<keyword evidence="3" id="KW-0067">ATP-binding</keyword>
<protein>
    <submittedName>
        <fullName evidence="4">Hsp70 family protein</fullName>
    </submittedName>
</protein>
<organism evidence="4 5">
    <name type="scientific">Rhodovastum atsumiense</name>
    <dbReference type="NCBI Taxonomy" id="504468"/>
    <lineage>
        <taxon>Bacteria</taxon>
        <taxon>Pseudomonadati</taxon>
        <taxon>Pseudomonadota</taxon>
        <taxon>Alphaproteobacteria</taxon>
        <taxon>Acetobacterales</taxon>
        <taxon>Acetobacteraceae</taxon>
        <taxon>Rhodovastum</taxon>
    </lineage>
</organism>
<dbReference type="AlphaFoldDB" id="A0A5M6ITR9"/>
<dbReference type="Proteomes" id="UP000325255">
    <property type="component" value="Unassembled WGS sequence"/>
</dbReference>
<evidence type="ECO:0000313" key="4">
    <source>
        <dbReference type="EMBL" id="KAA5611706.1"/>
    </source>
</evidence>
<keyword evidence="5" id="KW-1185">Reference proteome</keyword>
<dbReference type="PROSITE" id="PS01036">
    <property type="entry name" value="HSP70_3"/>
    <property type="match status" value="1"/>
</dbReference>
<dbReference type="CDD" id="cd10231">
    <property type="entry name" value="ASKHA_NBD_HSP70_YegD-like"/>
    <property type="match status" value="1"/>
</dbReference>
<dbReference type="RefSeq" id="WP_150041247.1">
    <property type="nucleotide sequence ID" value="NZ_OW485601.1"/>
</dbReference>
<dbReference type="SUPFAM" id="SSF53067">
    <property type="entry name" value="Actin-like ATPase domain"/>
    <property type="match status" value="2"/>
</dbReference>
<dbReference type="Pfam" id="PF00012">
    <property type="entry name" value="HSP70"/>
    <property type="match status" value="1"/>
</dbReference>
<dbReference type="Gene3D" id="3.90.640.10">
    <property type="entry name" value="Actin, Chain A, domain 4"/>
    <property type="match status" value="2"/>
</dbReference>
<name>A0A5M6ITR9_9PROT</name>
<dbReference type="OrthoDB" id="9807934at2"/>
<dbReference type="InterPro" id="IPR018181">
    <property type="entry name" value="Heat_shock_70_CS"/>
</dbReference>
<comment type="caution">
    <text evidence="4">The sequence shown here is derived from an EMBL/GenBank/DDBJ whole genome shotgun (WGS) entry which is preliminary data.</text>
</comment>
<evidence type="ECO:0000256" key="1">
    <source>
        <dbReference type="ARBA" id="ARBA00007381"/>
    </source>
</evidence>
<gene>
    <name evidence="4" type="ORF">F1189_12985</name>
</gene>
<dbReference type="GO" id="GO:0005524">
    <property type="term" value="F:ATP binding"/>
    <property type="evidence" value="ECO:0007669"/>
    <property type="project" value="UniProtKB-KW"/>
</dbReference>
<dbReference type="InterPro" id="IPR043129">
    <property type="entry name" value="ATPase_NBD"/>
</dbReference>
<dbReference type="EMBL" id="VWPK01000018">
    <property type="protein sequence ID" value="KAA5611706.1"/>
    <property type="molecule type" value="Genomic_DNA"/>
</dbReference>
<comment type="similarity">
    <text evidence="1">Belongs to the heat shock protein 70 family.</text>
</comment>
<dbReference type="InterPro" id="IPR013126">
    <property type="entry name" value="Hsp_70_fam"/>
</dbReference>
<evidence type="ECO:0000313" key="5">
    <source>
        <dbReference type="Proteomes" id="UP000325255"/>
    </source>
</evidence>
<reference evidence="4 5" key="1">
    <citation type="submission" date="2019-09" db="EMBL/GenBank/DDBJ databases">
        <title>Genome sequence of Rhodovastum atsumiense, a diverse member of the Acetobacteraceae family of non-sulfur purple photosynthetic bacteria.</title>
        <authorList>
            <person name="Meyer T."/>
            <person name="Kyndt J."/>
        </authorList>
    </citation>
    <scope>NUCLEOTIDE SEQUENCE [LARGE SCALE GENOMIC DNA]</scope>
    <source>
        <strain evidence="4 5">DSM 21279</strain>
    </source>
</reference>
<dbReference type="PANTHER" id="PTHR19375">
    <property type="entry name" value="HEAT SHOCK PROTEIN 70KDA"/>
    <property type="match status" value="1"/>
</dbReference>
<dbReference type="Gene3D" id="3.30.420.40">
    <property type="match status" value="3"/>
</dbReference>
<evidence type="ECO:0000256" key="3">
    <source>
        <dbReference type="ARBA" id="ARBA00022840"/>
    </source>
</evidence>
<keyword evidence="2" id="KW-0547">Nucleotide-binding</keyword>
<dbReference type="InterPro" id="IPR042054">
    <property type="entry name" value="YegD-like"/>
</dbReference>
<proteinExistence type="inferred from homology"/>
<sequence>MLQVGIDFGTTNSVIALLTPDGAVHTARFGPDAHEVFRSVLCFWSEEQRGGPRLHHAAGPGAITAWLDDPLESRLIMSMKSYLAQPSFVETRIFGRRFTLPDLVALFLRALAESAGVVPATLRVVAGRPVRFAGEFADDALGEQRLRESFTAAGFTDVSVALEPEGAGWRFARTLTRPATVLIGDFGGGTSDFSLLRFVPGEGMQPLGHAGVGIAGDSFDVRIIDHVVSPRLGRGDTYTVMGKELPVPPEWFITFARWHRLSLMRSPKTLRDIAEVARTARHPERLQALLALIEAEQGFRLYQTVSAAKAALSTADSTVLRFTYGDLRIEETITRTDFEAWIAPDLARLEAAVDEALQAAGVAATEVDHVFLTGGTSFVPAVRRLFETRFGAGRVMAGGEFVSVAEGLALIGQERAAAA</sequence>